<keyword evidence="3" id="KW-1185">Reference proteome</keyword>
<evidence type="ECO:0000313" key="2">
    <source>
        <dbReference type="EMBL" id="GMR38978.1"/>
    </source>
</evidence>
<accession>A0AAN4ZD45</accession>
<name>A0AAN4ZD45_9BILA</name>
<dbReference type="AlphaFoldDB" id="A0AAN4ZD45"/>
<dbReference type="Proteomes" id="UP001328107">
    <property type="component" value="Unassembled WGS sequence"/>
</dbReference>
<organism evidence="2 3">
    <name type="scientific">Pristionchus mayeri</name>
    <dbReference type="NCBI Taxonomy" id="1317129"/>
    <lineage>
        <taxon>Eukaryota</taxon>
        <taxon>Metazoa</taxon>
        <taxon>Ecdysozoa</taxon>
        <taxon>Nematoda</taxon>
        <taxon>Chromadorea</taxon>
        <taxon>Rhabditida</taxon>
        <taxon>Rhabditina</taxon>
        <taxon>Diplogasteromorpha</taxon>
        <taxon>Diplogasteroidea</taxon>
        <taxon>Neodiplogasteridae</taxon>
        <taxon>Pristionchus</taxon>
    </lineage>
</organism>
<feature type="region of interest" description="Disordered" evidence="1">
    <location>
        <begin position="27"/>
        <end position="47"/>
    </location>
</feature>
<sequence>VKAEPFTKKEPPKALRDLSPPLRIVISPYEPKDKNSKSIAMPVRPTSREAVLMPPMISLKPINIPDDDSDEEEVIFTRQMITRLNNKLIAQNRQPVPVSEERYRRGEKTRVSSASNRDPFSAMGFSCYSTNNTTNVFKSSERPPSAAKVAAAAAASPSLSKAEAMLSKDTLDASELKDVLDEIEAYEGSVDPNSLEILPDGMDIINNKKYYFRSRLSELHNVQRLLEVRKDEALHREQYSKAGGIDKCLQQLRLREEPLKELLIERMDALQKADYDGAQMQKDRFEVNLEAALDIPDLKKFITDKEMSRIRKDAKGTPNK</sequence>
<evidence type="ECO:0000256" key="1">
    <source>
        <dbReference type="SAM" id="MobiDB-lite"/>
    </source>
</evidence>
<protein>
    <submittedName>
        <fullName evidence="2">Uncharacterized protein</fullName>
    </submittedName>
</protein>
<gene>
    <name evidence="2" type="ORF">PMAYCL1PPCAC_09173</name>
</gene>
<dbReference type="EMBL" id="BTRK01000002">
    <property type="protein sequence ID" value="GMR38978.1"/>
    <property type="molecule type" value="Genomic_DNA"/>
</dbReference>
<comment type="caution">
    <text evidence="2">The sequence shown here is derived from an EMBL/GenBank/DDBJ whole genome shotgun (WGS) entry which is preliminary data.</text>
</comment>
<proteinExistence type="predicted"/>
<feature type="non-terminal residue" evidence="2">
    <location>
        <position position="320"/>
    </location>
</feature>
<feature type="non-terminal residue" evidence="2">
    <location>
        <position position="1"/>
    </location>
</feature>
<evidence type="ECO:0000313" key="3">
    <source>
        <dbReference type="Proteomes" id="UP001328107"/>
    </source>
</evidence>
<reference evidence="3" key="1">
    <citation type="submission" date="2022-10" db="EMBL/GenBank/DDBJ databases">
        <title>Genome assembly of Pristionchus species.</title>
        <authorList>
            <person name="Yoshida K."/>
            <person name="Sommer R.J."/>
        </authorList>
    </citation>
    <scope>NUCLEOTIDE SEQUENCE [LARGE SCALE GENOMIC DNA]</scope>
    <source>
        <strain evidence="3">RS5460</strain>
    </source>
</reference>